<sequence>MGSNEEFHVVTGAFGYTGKYIAQKLLSLGKKVRTITGHPNRLNPFGDKIGISPFSFDNPAELVKSLRGAITLYNTYWVRFSYKHVTFDKAVENTKVLIRAAEEAGVRKIVHISITNASESSPFPYFRGKGVLEKAVCQSGMSYAIIRPTVLFGHEDILINNIAWLLRRFPFFAILGSGAYQLQPVFVEDVAELAVQAGQYEENILLDAVGPEIYAFREMVQLIAEKVRSKAKIIYLRPELTLLFSRLIGYVVNDVILTRDEGYGLMSNLLISGNPPTGRTRLSAWLTDHEEDIGIKYASELGRHYH</sequence>
<dbReference type="PANTHER" id="PTHR12126">
    <property type="entry name" value="NADH-UBIQUINONE OXIDOREDUCTASE 39 KDA SUBUNIT-RELATED"/>
    <property type="match status" value="1"/>
</dbReference>
<feature type="domain" description="NAD(P)-binding" evidence="1">
    <location>
        <begin position="12"/>
        <end position="151"/>
    </location>
</feature>
<gene>
    <name evidence="2" type="ORF">BROFUL_03142</name>
</gene>
<organism evidence="2 3">
    <name type="scientific">Candidatus Brocadia fulgida</name>
    <dbReference type="NCBI Taxonomy" id="380242"/>
    <lineage>
        <taxon>Bacteria</taxon>
        <taxon>Pseudomonadati</taxon>
        <taxon>Planctomycetota</taxon>
        <taxon>Candidatus Brocadiia</taxon>
        <taxon>Candidatus Brocadiales</taxon>
        <taxon>Candidatus Brocadiaceae</taxon>
        <taxon>Candidatus Brocadia</taxon>
    </lineage>
</organism>
<evidence type="ECO:0000259" key="1">
    <source>
        <dbReference type="Pfam" id="PF13460"/>
    </source>
</evidence>
<dbReference type="AlphaFoldDB" id="A0A0M2UUN0"/>
<proteinExistence type="predicted"/>
<protein>
    <submittedName>
        <fullName evidence="2">NAD-dependent epimerase/dehydratase</fullName>
    </submittedName>
</protein>
<comment type="caution">
    <text evidence="2">The sequence shown here is derived from an EMBL/GenBank/DDBJ whole genome shotgun (WGS) entry which is preliminary data.</text>
</comment>
<evidence type="ECO:0000313" key="2">
    <source>
        <dbReference type="EMBL" id="KKO18189.1"/>
    </source>
</evidence>
<name>A0A0M2UUN0_9BACT</name>
<dbReference type="PANTHER" id="PTHR12126:SF11">
    <property type="entry name" value="NADH DEHYDROGENASE [UBIQUINONE] 1 ALPHA SUBCOMPLEX SUBUNIT 9, MITOCHONDRIAL"/>
    <property type="match status" value="1"/>
</dbReference>
<dbReference type="Proteomes" id="UP000034954">
    <property type="component" value="Unassembled WGS sequence"/>
</dbReference>
<keyword evidence="3" id="KW-1185">Reference proteome</keyword>
<dbReference type="GO" id="GO:0044877">
    <property type="term" value="F:protein-containing complex binding"/>
    <property type="evidence" value="ECO:0007669"/>
    <property type="project" value="TreeGrafter"/>
</dbReference>
<dbReference type="InterPro" id="IPR036291">
    <property type="entry name" value="NAD(P)-bd_dom_sf"/>
</dbReference>
<dbReference type="SUPFAM" id="SSF51735">
    <property type="entry name" value="NAD(P)-binding Rossmann-fold domains"/>
    <property type="match status" value="1"/>
</dbReference>
<dbReference type="EMBL" id="LAQJ01000287">
    <property type="protein sequence ID" value="KKO18189.1"/>
    <property type="molecule type" value="Genomic_DNA"/>
</dbReference>
<dbReference type="Gene3D" id="3.40.50.720">
    <property type="entry name" value="NAD(P)-binding Rossmann-like Domain"/>
    <property type="match status" value="1"/>
</dbReference>
<accession>A0A0M2UUN0</accession>
<reference evidence="2 3" key="1">
    <citation type="journal article" date="2013" name="BMC Microbiol.">
        <title>Identification of the type II cytochrome c maturation pathway in anammox bacteria by comparative genomics.</title>
        <authorList>
            <person name="Ferousi C."/>
            <person name="Speth D.R."/>
            <person name="Reimann J."/>
            <person name="Op den Camp H.J."/>
            <person name="Allen J.W."/>
            <person name="Keltjens J.T."/>
            <person name="Jetten M.S."/>
        </authorList>
    </citation>
    <scope>NUCLEOTIDE SEQUENCE [LARGE SCALE GENOMIC DNA]</scope>
    <source>
        <strain evidence="2">RU1</strain>
    </source>
</reference>
<dbReference type="InterPro" id="IPR016040">
    <property type="entry name" value="NAD(P)-bd_dom"/>
</dbReference>
<evidence type="ECO:0000313" key="3">
    <source>
        <dbReference type="Proteomes" id="UP000034954"/>
    </source>
</evidence>
<dbReference type="InterPro" id="IPR051207">
    <property type="entry name" value="ComplexI_NDUFA9_subunit"/>
</dbReference>
<dbReference type="PATRIC" id="fig|380242.3.peg.3875"/>
<dbReference type="Pfam" id="PF13460">
    <property type="entry name" value="NAD_binding_10"/>
    <property type="match status" value="1"/>
</dbReference>